<dbReference type="HOGENOM" id="CLU_2277650_0_0_1"/>
<reference evidence="1" key="2">
    <citation type="submission" date="2014-03" db="EMBL/GenBank/DDBJ databases">
        <title>The Genome Annotation of Fusarium oxysporum PHW808.</title>
        <authorList>
            <consortium name="The Broad Institute Genomics Platform"/>
            <person name="Ma L.-J."/>
            <person name="Corby-Kistler H."/>
            <person name="Broz K."/>
            <person name="Gale L.R."/>
            <person name="Jonkers W."/>
            <person name="O'Donnell K."/>
            <person name="Ploetz R."/>
            <person name="Steinberg C."/>
            <person name="Schwartz D.C."/>
            <person name="VanEtten H."/>
            <person name="Zhou S."/>
            <person name="Young S.K."/>
            <person name="Zeng Q."/>
            <person name="Gargeya S."/>
            <person name="Fitzgerald M."/>
            <person name="Abouelleil A."/>
            <person name="Alvarado L."/>
            <person name="Chapman S.B."/>
            <person name="Gainer-Dewar J."/>
            <person name="Goldberg J."/>
            <person name="Griggs A."/>
            <person name="Gujja S."/>
            <person name="Hansen M."/>
            <person name="Howarth C."/>
            <person name="Imamovic A."/>
            <person name="Ireland A."/>
            <person name="Larimer J."/>
            <person name="McCowan C."/>
            <person name="Murphy C."/>
            <person name="Pearson M."/>
            <person name="Poon T.W."/>
            <person name="Priest M."/>
            <person name="Roberts A."/>
            <person name="Saif S."/>
            <person name="Shea T."/>
            <person name="Sykes S."/>
            <person name="Wortman J."/>
            <person name="Nusbaum C."/>
            <person name="Birren B."/>
        </authorList>
    </citation>
    <scope>NUCLEOTIDE SEQUENCE</scope>
    <source>
        <strain evidence="1">54008</strain>
    </source>
</reference>
<gene>
    <name evidence="1" type="ORF">FOPG_19759</name>
</gene>
<reference evidence="1" key="1">
    <citation type="submission" date="2011-11" db="EMBL/GenBank/DDBJ databases">
        <title>The Genome Sequence of Fusarium oxysporum PHW808.</title>
        <authorList>
            <consortium name="The Broad Institute Genome Sequencing Platform"/>
            <person name="Ma L.-J."/>
            <person name="Gale L.R."/>
            <person name="Schwartz D.C."/>
            <person name="Zhou S."/>
            <person name="Corby-Kistler H."/>
            <person name="Young S.K."/>
            <person name="Zeng Q."/>
            <person name="Gargeya S."/>
            <person name="Fitzgerald M."/>
            <person name="Haas B."/>
            <person name="Abouelleil A."/>
            <person name="Alvarado L."/>
            <person name="Arachchi H.M."/>
            <person name="Berlin A."/>
            <person name="Brown A."/>
            <person name="Chapman S.B."/>
            <person name="Chen Z."/>
            <person name="Dunbar C."/>
            <person name="Freedman E."/>
            <person name="Gearin G."/>
            <person name="Goldberg J."/>
            <person name="Griggs A."/>
            <person name="Gujja S."/>
            <person name="Heiman D."/>
            <person name="Howarth C."/>
            <person name="Larson L."/>
            <person name="Lui A."/>
            <person name="MacDonald P.J.P."/>
            <person name="Montmayeur A."/>
            <person name="Murphy C."/>
            <person name="Neiman D."/>
            <person name="Pearson M."/>
            <person name="Priest M."/>
            <person name="Roberts A."/>
            <person name="Saif S."/>
            <person name="Shea T."/>
            <person name="Shenoy N."/>
            <person name="Sisk P."/>
            <person name="Stolte C."/>
            <person name="Sykes S."/>
            <person name="Wortman J."/>
            <person name="Nusbaum C."/>
            <person name="Birren B."/>
        </authorList>
    </citation>
    <scope>NUCLEOTIDE SEQUENCE [LARGE SCALE GENOMIC DNA]</scope>
    <source>
        <strain evidence="1">54008</strain>
    </source>
</reference>
<evidence type="ECO:0008006" key="2">
    <source>
        <dbReference type="Google" id="ProtNLM"/>
    </source>
</evidence>
<dbReference type="EMBL" id="KK034511">
    <property type="protein sequence ID" value="EXL63971.1"/>
    <property type="molecule type" value="Genomic_DNA"/>
</dbReference>
<name>X0GVX5_FUSOX</name>
<dbReference type="AlphaFoldDB" id="X0GVX5"/>
<protein>
    <recommendedName>
        <fullName evidence="2">BTB domain-containing protein</fullName>
    </recommendedName>
</protein>
<dbReference type="Proteomes" id="UP000030676">
    <property type="component" value="Unassembled WGS sequence"/>
</dbReference>
<organism evidence="1">
    <name type="scientific">Fusarium oxysporum f. sp. conglutinans race 2 54008</name>
    <dbReference type="NCBI Taxonomy" id="1089457"/>
    <lineage>
        <taxon>Eukaryota</taxon>
        <taxon>Fungi</taxon>
        <taxon>Dikarya</taxon>
        <taxon>Ascomycota</taxon>
        <taxon>Pezizomycotina</taxon>
        <taxon>Sordariomycetes</taxon>
        <taxon>Hypocreomycetidae</taxon>
        <taxon>Hypocreales</taxon>
        <taxon>Nectriaceae</taxon>
        <taxon>Fusarium</taxon>
        <taxon>Fusarium oxysporum species complex</taxon>
    </lineage>
</organism>
<sequence>MINIHFENSNPTDLAMHVHEALLQPFPGLSSLCGRRSRTTELRLEDVSQSAGHVLVHFLYTGKYQTLQVDTPAFGIDLLLNSEPAFRFMLHLRLISSTIYKV</sequence>
<evidence type="ECO:0000313" key="1">
    <source>
        <dbReference type="EMBL" id="EXL63971.1"/>
    </source>
</evidence>
<dbReference type="OrthoDB" id="3594103at2759"/>
<accession>X0GVX5</accession>
<proteinExistence type="predicted"/>